<organism evidence="14 15">
    <name type="scientific">Simkania negevensis (strain ATCC VR-1471 / DSM 27360 / Z)</name>
    <dbReference type="NCBI Taxonomy" id="331113"/>
    <lineage>
        <taxon>Bacteria</taxon>
        <taxon>Pseudomonadati</taxon>
        <taxon>Chlamydiota</taxon>
        <taxon>Chlamydiia</taxon>
        <taxon>Parachlamydiales</taxon>
        <taxon>Simkaniaceae</taxon>
        <taxon>Simkania</taxon>
    </lineage>
</organism>
<dbReference type="STRING" id="331113.SNE_A05340"/>
<reference evidence="14 15" key="2">
    <citation type="journal article" date="2011" name="Mol. Biol. Evol.">
        <title>Unity in variety--the pan-genome of the Chlamydiae.</title>
        <authorList>
            <person name="Collingro A."/>
            <person name="Tischler P."/>
            <person name="Weinmaier T."/>
            <person name="Penz T."/>
            <person name="Heinz E."/>
            <person name="Brunham R.C."/>
            <person name="Read T.D."/>
            <person name="Bavoil P.M."/>
            <person name="Sachse K."/>
            <person name="Kahane S."/>
            <person name="Friedman M.G."/>
            <person name="Rattei T."/>
            <person name="Myers G.S."/>
            <person name="Horn M."/>
        </authorList>
    </citation>
    <scope>NUCLEOTIDE SEQUENCE [LARGE SCALE GENOMIC DNA]</scope>
    <source>
        <strain evidence="15">ATCC VR-1471 / Z</strain>
    </source>
</reference>
<dbReference type="InterPro" id="IPR013805">
    <property type="entry name" value="GrpE_CC"/>
</dbReference>
<dbReference type="GO" id="GO:0006457">
    <property type="term" value="P:protein folding"/>
    <property type="evidence" value="ECO:0007669"/>
    <property type="project" value="InterPro"/>
</dbReference>
<gene>
    <name evidence="10 14" type="primary">grpE</name>
    <name evidence="14" type="ordered locus">SNE_A05340</name>
</gene>
<dbReference type="GO" id="GO:0051082">
    <property type="term" value="F:unfolded protein binding"/>
    <property type="evidence" value="ECO:0007669"/>
    <property type="project" value="TreeGrafter"/>
</dbReference>
<dbReference type="Gene3D" id="2.30.22.10">
    <property type="entry name" value="Head domain of nucleotide exchange factor GrpE"/>
    <property type="match status" value="1"/>
</dbReference>
<feature type="compositionally biased region" description="Basic and acidic residues" evidence="13">
    <location>
        <begin position="1"/>
        <end position="19"/>
    </location>
</feature>
<dbReference type="InterPro" id="IPR009012">
    <property type="entry name" value="GrpE_head"/>
</dbReference>
<dbReference type="FunFam" id="2.30.22.10:FF:000001">
    <property type="entry name" value="Protein GrpE"/>
    <property type="match status" value="1"/>
</dbReference>
<evidence type="ECO:0000256" key="2">
    <source>
        <dbReference type="ARBA" id="ARBA00009054"/>
    </source>
</evidence>
<keyword evidence="5 10" id="KW-0346">Stress response</keyword>
<dbReference type="GO" id="GO:0042803">
    <property type="term" value="F:protein homodimerization activity"/>
    <property type="evidence" value="ECO:0007669"/>
    <property type="project" value="InterPro"/>
</dbReference>
<dbReference type="Proteomes" id="UP000000496">
    <property type="component" value="Chromosome gsn.131"/>
</dbReference>
<dbReference type="InterPro" id="IPR000740">
    <property type="entry name" value="GrpE"/>
</dbReference>
<evidence type="ECO:0000256" key="10">
    <source>
        <dbReference type="HAMAP-Rule" id="MF_01151"/>
    </source>
</evidence>
<name>F8L6R3_SIMNZ</name>
<dbReference type="KEGG" id="sng:SNE_A05340"/>
<proteinExistence type="inferred from homology"/>
<evidence type="ECO:0000256" key="13">
    <source>
        <dbReference type="SAM" id="MobiDB-lite"/>
    </source>
</evidence>
<dbReference type="AlphaFoldDB" id="F8L6R3"/>
<feature type="region of interest" description="Disordered" evidence="13">
    <location>
        <begin position="169"/>
        <end position="194"/>
    </location>
</feature>
<comment type="subunit">
    <text evidence="3 10">Homodimer.</text>
</comment>
<reference key="1">
    <citation type="journal article" date="2011" name="Mol. Biol. Evol.">
        <title>Unity in variety -- the pan-genome of the Chlamydiae.</title>
        <authorList>
            <person name="Collingro A."/>
            <person name="Tischler P."/>
            <person name="Weinmaier T."/>
            <person name="Penz T."/>
            <person name="Heinz E."/>
            <person name="Brunham R.C."/>
            <person name="Read T.D."/>
            <person name="Bavoil P.M."/>
            <person name="Sachse K."/>
            <person name="Kahane S."/>
            <person name="Friedman M.G."/>
            <person name="Rattei T."/>
            <person name="Myers G.S.A."/>
            <person name="Horn M."/>
        </authorList>
    </citation>
    <scope>NUCLEOTIDE SEQUENCE</scope>
    <source>
        <strain>Z</strain>
    </source>
</reference>
<dbReference type="PROSITE" id="PS01071">
    <property type="entry name" value="GRPE"/>
    <property type="match status" value="1"/>
</dbReference>
<keyword evidence="15" id="KW-1185">Reference proteome</keyword>
<evidence type="ECO:0000256" key="4">
    <source>
        <dbReference type="ARBA" id="ARBA00022490"/>
    </source>
</evidence>
<dbReference type="GO" id="GO:0051087">
    <property type="term" value="F:protein-folding chaperone binding"/>
    <property type="evidence" value="ECO:0007669"/>
    <property type="project" value="InterPro"/>
</dbReference>
<dbReference type="EMBL" id="FR872582">
    <property type="protein sequence ID" value="CCB88411.1"/>
    <property type="molecule type" value="Genomic_DNA"/>
</dbReference>
<evidence type="ECO:0000256" key="6">
    <source>
        <dbReference type="ARBA" id="ARBA00023186"/>
    </source>
</evidence>
<dbReference type="SUPFAM" id="SSF51064">
    <property type="entry name" value="Head domain of nucleotide exchange factor GrpE"/>
    <property type="match status" value="1"/>
</dbReference>
<feature type="compositionally biased region" description="Basic and acidic residues" evidence="13">
    <location>
        <begin position="174"/>
        <end position="194"/>
    </location>
</feature>
<keyword evidence="4 10" id="KW-0963">Cytoplasm</keyword>
<dbReference type="OrthoDB" id="9812586at2"/>
<dbReference type="HOGENOM" id="CLU_057217_5_2_0"/>
<evidence type="ECO:0000256" key="5">
    <source>
        <dbReference type="ARBA" id="ARBA00023016"/>
    </source>
</evidence>
<evidence type="ECO:0000256" key="7">
    <source>
        <dbReference type="ARBA" id="ARBA00053401"/>
    </source>
</evidence>
<comment type="subcellular location">
    <subcellularLocation>
        <location evidence="1 10">Cytoplasm</location>
    </subcellularLocation>
</comment>
<evidence type="ECO:0000256" key="11">
    <source>
        <dbReference type="RuleBase" id="RU000639"/>
    </source>
</evidence>
<comment type="similarity">
    <text evidence="2 10 12">Belongs to the GrpE family.</text>
</comment>
<dbReference type="GO" id="GO:0000774">
    <property type="term" value="F:adenyl-nucleotide exchange factor activity"/>
    <property type="evidence" value="ECO:0007669"/>
    <property type="project" value="InterPro"/>
</dbReference>
<protein>
    <recommendedName>
        <fullName evidence="8 10">Protein GrpE</fullName>
    </recommendedName>
    <alternativeName>
        <fullName evidence="9 10">HSP-70 cofactor</fullName>
    </alternativeName>
</protein>
<dbReference type="eggNOG" id="COG0576">
    <property type="taxonomic scope" value="Bacteria"/>
</dbReference>
<dbReference type="GO" id="GO:0005737">
    <property type="term" value="C:cytoplasm"/>
    <property type="evidence" value="ECO:0007669"/>
    <property type="project" value="UniProtKB-SubCell"/>
</dbReference>
<comment type="function">
    <text evidence="7 10 11">Participates actively in the response to hyperosmotic and heat shock by preventing the aggregation of stress-denatured proteins, in association with DnaK and GrpE. It is the nucleotide exchange factor for DnaK and may function as a thermosensor. Unfolded proteins bind initially to DnaJ; upon interaction with the DnaJ-bound protein, DnaK hydrolyzes its bound ATP, resulting in the formation of a stable complex. GrpE releases ADP from DnaK; ATP binding to DnaK triggers the release of the substrate protein, thus completing the reaction cycle. Several rounds of ATP-dependent interactions between DnaJ, DnaK and GrpE are required for fully efficient folding.</text>
</comment>
<dbReference type="Gene3D" id="3.90.20.20">
    <property type="match status" value="1"/>
</dbReference>
<dbReference type="PANTHER" id="PTHR21237:SF23">
    <property type="entry name" value="GRPE PROTEIN HOMOLOG, MITOCHONDRIAL"/>
    <property type="match status" value="1"/>
</dbReference>
<dbReference type="PANTHER" id="PTHR21237">
    <property type="entry name" value="GRPE PROTEIN"/>
    <property type="match status" value="1"/>
</dbReference>
<accession>F8L6R3</accession>
<evidence type="ECO:0000256" key="9">
    <source>
        <dbReference type="ARBA" id="ARBA00076414"/>
    </source>
</evidence>
<dbReference type="Pfam" id="PF01025">
    <property type="entry name" value="GrpE"/>
    <property type="match status" value="1"/>
</dbReference>
<dbReference type="SUPFAM" id="SSF58014">
    <property type="entry name" value="Coiled-coil domain of nucleotide exchange factor GrpE"/>
    <property type="match status" value="1"/>
</dbReference>
<evidence type="ECO:0000256" key="12">
    <source>
        <dbReference type="RuleBase" id="RU004478"/>
    </source>
</evidence>
<evidence type="ECO:0000313" key="14">
    <source>
        <dbReference type="EMBL" id="CCB88411.1"/>
    </source>
</evidence>
<dbReference type="HAMAP" id="MF_01151">
    <property type="entry name" value="GrpE"/>
    <property type="match status" value="1"/>
</dbReference>
<evidence type="ECO:0000256" key="8">
    <source>
        <dbReference type="ARBA" id="ARBA00072274"/>
    </source>
</evidence>
<evidence type="ECO:0000313" key="15">
    <source>
        <dbReference type="Proteomes" id="UP000000496"/>
    </source>
</evidence>
<evidence type="ECO:0000256" key="1">
    <source>
        <dbReference type="ARBA" id="ARBA00004496"/>
    </source>
</evidence>
<sequence>MDPESQGEKQNEAQEEAPHEGQLPTSEELQFELRNQQEKNLRLLAEMENARKRMQKDKHDTTRFAVENVIGEFLSPLDNFENAFSFTRQASDEVQNWARGFEMILTQFKDVLSSHNVTSFSSEGNHFDPHLHEVIEIEETEKHAEGTVIQEFVRGYKCGDRILRPAKVKVAKKPVKESEETRANEEEKQSEGEQ</sequence>
<dbReference type="CDD" id="cd00446">
    <property type="entry name" value="GrpE"/>
    <property type="match status" value="1"/>
</dbReference>
<keyword evidence="6 10" id="KW-0143">Chaperone</keyword>
<feature type="region of interest" description="Disordered" evidence="13">
    <location>
        <begin position="1"/>
        <end position="37"/>
    </location>
</feature>
<dbReference type="RefSeq" id="WP_013942878.1">
    <property type="nucleotide sequence ID" value="NC_015713.1"/>
</dbReference>
<dbReference type="PRINTS" id="PR00773">
    <property type="entry name" value="GRPEPROTEIN"/>
</dbReference>
<evidence type="ECO:0000256" key="3">
    <source>
        <dbReference type="ARBA" id="ARBA00011738"/>
    </source>
</evidence>